<dbReference type="RefSeq" id="WP_254250221.1">
    <property type="nucleotide sequence ID" value="NZ_CP073809.1"/>
</dbReference>
<dbReference type="PANTHER" id="PTHR42951">
    <property type="entry name" value="METALLO-BETA-LACTAMASE DOMAIN-CONTAINING"/>
    <property type="match status" value="1"/>
</dbReference>
<reference evidence="2" key="1">
    <citation type="submission" date="2021-04" db="EMBL/GenBank/DDBJ databases">
        <title>Complete Genome Sequences of Macrococcus spp. from dog and cattle.</title>
        <authorList>
            <person name="Schwendener S."/>
            <person name="Perreten V."/>
        </authorList>
    </citation>
    <scope>NUCLEOTIDE SEQUENCE</scope>
    <source>
        <strain evidence="2">Epi0143-OL</strain>
    </source>
</reference>
<dbReference type="CDD" id="cd07721">
    <property type="entry name" value="yflN-like_MBL-fold"/>
    <property type="match status" value="1"/>
</dbReference>
<dbReference type="Proteomes" id="UP001057381">
    <property type="component" value="Chromosome"/>
</dbReference>
<dbReference type="SMART" id="SM00849">
    <property type="entry name" value="Lactamase_B"/>
    <property type="match status" value="1"/>
</dbReference>
<accession>A0A9Q9F3K5</accession>
<dbReference type="InterPro" id="IPR001279">
    <property type="entry name" value="Metallo-B-lactamas"/>
</dbReference>
<dbReference type="SUPFAM" id="SSF56281">
    <property type="entry name" value="Metallo-hydrolase/oxidoreductase"/>
    <property type="match status" value="1"/>
</dbReference>
<dbReference type="Pfam" id="PF00753">
    <property type="entry name" value="Lactamase_B"/>
    <property type="match status" value="1"/>
</dbReference>
<dbReference type="AlphaFoldDB" id="A0A9Q9F3K5"/>
<feature type="domain" description="Metallo-beta-lactamase" evidence="1">
    <location>
        <begin position="38"/>
        <end position="247"/>
    </location>
</feature>
<dbReference type="InterPro" id="IPR036866">
    <property type="entry name" value="RibonucZ/Hydroxyglut_hydro"/>
</dbReference>
<dbReference type="KEGG" id="mequ:KFV11_02150"/>
<evidence type="ECO:0000259" key="1">
    <source>
        <dbReference type="SMART" id="SM00849"/>
    </source>
</evidence>
<dbReference type="PANTHER" id="PTHR42951:SF17">
    <property type="entry name" value="METALLO-BETA-LACTAMASE DOMAIN-CONTAINING PROTEIN"/>
    <property type="match status" value="1"/>
</dbReference>
<dbReference type="EMBL" id="CP073809">
    <property type="protein sequence ID" value="UTH14189.1"/>
    <property type="molecule type" value="Genomic_DNA"/>
</dbReference>
<dbReference type="InterPro" id="IPR050855">
    <property type="entry name" value="NDM-1-like"/>
</dbReference>
<protein>
    <submittedName>
        <fullName evidence="2">MBL fold metallo-hydrolase</fullName>
    </submittedName>
</protein>
<evidence type="ECO:0000313" key="3">
    <source>
        <dbReference type="Proteomes" id="UP001057381"/>
    </source>
</evidence>
<name>A0A9Q9F3K5_9STAP</name>
<organism evidence="2 3">
    <name type="scientific">Macrococcus equipercicus</name>
    <dbReference type="NCBI Taxonomy" id="69967"/>
    <lineage>
        <taxon>Bacteria</taxon>
        <taxon>Bacillati</taxon>
        <taxon>Bacillota</taxon>
        <taxon>Bacilli</taxon>
        <taxon>Bacillales</taxon>
        <taxon>Staphylococcaceae</taxon>
        <taxon>Macrococcus</taxon>
    </lineage>
</organism>
<sequence>MNHNMHYGKDYKAIPVTSLSSGRTKEVLPDLFSHTTQIANVYFVGHPESGEFVMIDAGMPNCATQIKMAAEDIYGEGAKPKAIILTHGHFDHVGSIIELVNDWNVPVIAHRREIPFLTGQEYYESPDPGVGGMAARMSMLFPKRPINLQHHVYALPADGTVPYMPGFRWVHTPGHTPGHVSFFREADRVLIAGDAFVNVKQESLRKVFLQTEELTGPPQYFTPDWIAAGESVRRLAALKPRVAVTGHGKEIVGEQLQHQLDYLAENFNLMAVPTDGRYVRRMKRQQAAQE</sequence>
<evidence type="ECO:0000313" key="2">
    <source>
        <dbReference type="EMBL" id="UTH14189.1"/>
    </source>
</evidence>
<proteinExistence type="predicted"/>
<gene>
    <name evidence="2" type="ORF">KFV11_02150</name>
</gene>
<dbReference type="Gene3D" id="3.60.15.10">
    <property type="entry name" value="Ribonuclease Z/Hydroxyacylglutathione hydrolase-like"/>
    <property type="match status" value="1"/>
</dbReference>